<keyword evidence="2" id="KW-0687">Ribonucleoprotein</keyword>
<organism evidence="2 3">
    <name type="scientific">Paenibacillus flagellatus</name>
    <dbReference type="NCBI Taxonomy" id="2211139"/>
    <lineage>
        <taxon>Bacteria</taxon>
        <taxon>Bacillati</taxon>
        <taxon>Bacillota</taxon>
        <taxon>Bacilli</taxon>
        <taxon>Bacillales</taxon>
        <taxon>Paenibacillaceae</taxon>
        <taxon>Paenibacillus</taxon>
    </lineage>
</organism>
<comment type="caution">
    <text evidence="2">The sequence shown here is derived from an EMBL/GenBank/DDBJ whole genome shotgun (WGS) entry which is preliminary data.</text>
</comment>
<dbReference type="OrthoDB" id="2663988at2"/>
<keyword evidence="1" id="KW-1133">Transmembrane helix</keyword>
<sequence>MQSTVNRQEVKKLIGKKIYAVKKDGAVVTGLLRGLKGNELIVELPKGKNVKTKAFLPLVLFDLLAIGTGPYGYGGYPGYGYPGYYGYGGYPGGFFW</sequence>
<evidence type="ECO:0000256" key="1">
    <source>
        <dbReference type="SAM" id="Phobius"/>
    </source>
</evidence>
<feature type="transmembrane region" description="Helical" evidence="1">
    <location>
        <begin position="54"/>
        <end position="73"/>
    </location>
</feature>
<gene>
    <name evidence="2" type="ORF">DLM86_01860</name>
</gene>
<keyword evidence="2" id="KW-0689">Ribosomal protein</keyword>
<proteinExistence type="predicted"/>
<keyword evidence="1" id="KW-0812">Transmembrane</keyword>
<name>A0A2V5KDX9_9BACL</name>
<evidence type="ECO:0000313" key="3">
    <source>
        <dbReference type="Proteomes" id="UP000247476"/>
    </source>
</evidence>
<keyword evidence="3" id="KW-1185">Reference proteome</keyword>
<dbReference type="EMBL" id="QJVJ01000001">
    <property type="protein sequence ID" value="PYI57212.1"/>
    <property type="molecule type" value="Genomic_DNA"/>
</dbReference>
<dbReference type="RefSeq" id="WP_110838251.1">
    <property type="nucleotide sequence ID" value="NZ_QJVJ01000001.1"/>
</dbReference>
<protein>
    <submittedName>
        <fullName evidence="2">50S ribosomal protein L33</fullName>
    </submittedName>
</protein>
<dbReference type="GO" id="GO:0005840">
    <property type="term" value="C:ribosome"/>
    <property type="evidence" value="ECO:0007669"/>
    <property type="project" value="UniProtKB-KW"/>
</dbReference>
<accession>A0A2V5KDX9</accession>
<reference evidence="2 3" key="1">
    <citation type="submission" date="2018-05" db="EMBL/GenBank/DDBJ databases">
        <title>Paenibacillus flagellatus sp. nov., isolated from selenium mineral soil.</title>
        <authorList>
            <person name="Dai X."/>
        </authorList>
    </citation>
    <scope>NUCLEOTIDE SEQUENCE [LARGE SCALE GENOMIC DNA]</scope>
    <source>
        <strain evidence="2 3">DXL2</strain>
    </source>
</reference>
<dbReference type="AlphaFoldDB" id="A0A2V5KDX9"/>
<keyword evidence="1" id="KW-0472">Membrane</keyword>
<evidence type="ECO:0000313" key="2">
    <source>
        <dbReference type="EMBL" id="PYI57212.1"/>
    </source>
</evidence>
<dbReference type="Proteomes" id="UP000247476">
    <property type="component" value="Unassembled WGS sequence"/>
</dbReference>